<feature type="transmembrane region" description="Helical" evidence="1">
    <location>
        <begin position="47"/>
        <end position="75"/>
    </location>
</feature>
<proteinExistence type="predicted"/>
<feature type="transmembrane region" description="Helical" evidence="1">
    <location>
        <begin position="95"/>
        <end position="120"/>
    </location>
</feature>
<evidence type="ECO:0000313" key="3">
    <source>
        <dbReference type="Proteomes" id="UP001597521"/>
    </source>
</evidence>
<dbReference type="EMBL" id="JBHUNP010000001">
    <property type="protein sequence ID" value="MFD2648097.1"/>
    <property type="molecule type" value="Genomic_DNA"/>
</dbReference>
<keyword evidence="1" id="KW-0812">Transmembrane</keyword>
<reference evidence="3" key="1">
    <citation type="journal article" date="2019" name="Int. J. Syst. Evol. Microbiol.">
        <title>The Global Catalogue of Microorganisms (GCM) 10K type strain sequencing project: providing services to taxonomists for standard genome sequencing and annotation.</title>
        <authorList>
            <consortium name="The Broad Institute Genomics Platform"/>
            <consortium name="The Broad Institute Genome Sequencing Center for Infectious Disease"/>
            <person name="Wu L."/>
            <person name="Ma J."/>
        </authorList>
    </citation>
    <scope>NUCLEOTIDE SEQUENCE [LARGE SCALE GENOMIC DNA]</scope>
    <source>
        <strain evidence="3">CCM 7427</strain>
    </source>
</reference>
<accession>A0ABW5QK80</accession>
<name>A0ABW5QK80_9HYPH</name>
<keyword evidence="3" id="KW-1185">Reference proteome</keyword>
<feature type="transmembrane region" description="Helical" evidence="1">
    <location>
        <begin position="132"/>
        <end position="150"/>
    </location>
</feature>
<gene>
    <name evidence="2" type="ORF">ACFSX5_09870</name>
</gene>
<keyword evidence="1" id="KW-1133">Transmembrane helix</keyword>
<feature type="transmembrane region" description="Helical" evidence="1">
    <location>
        <begin position="12"/>
        <end position="35"/>
    </location>
</feature>
<dbReference type="Proteomes" id="UP001597521">
    <property type="component" value="Unassembled WGS sequence"/>
</dbReference>
<feature type="transmembrane region" description="Helical" evidence="1">
    <location>
        <begin position="156"/>
        <end position="178"/>
    </location>
</feature>
<organism evidence="2 3">
    <name type="scientific">Devosia albogilva</name>
    <dbReference type="NCBI Taxonomy" id="429726"/>
    <lineage>
        <taxon>Bacteria</taxon>
        <taxon>Pseudomonadati</taxon>
        <taxon>Pseudomonadota</taxon>
        <taxon>Alphaproteobacteria</taxon>
        <taxon>Hyphomicrobiales</taxon>
        <taxon>Devosiaceae</taxon>
        <taxon>Devosia</taxon>
    </lineage>
</organism>
<keyword evidence="1" id="KW-0472">Membrane</keyword>
<dbReference type="RefSeq" id="WP_386833172.1">
    <property type="nucleotide sequence ID" value="NZ_JBHUNP010000001.1"/>
</dbReference>
<evidence type="ECO:0000313" key="2">
    <source>
        <dbReference type="EMBL" id="MFD2648097.1"/>
    </source>
</evidence>
<evidence type="ECO:0000256" key="1">
    <source>
        <dbReference type="SAM" id="Phobius"/>
    </source>
</evidence>
<protein>
    <submittedName>
        <fullName evidence="2">Uncharacterized protein</fullName>
    </submittedName>
</protein>
<sequence>MAMLPSPEVPIAGPILVLMELLILLLAPAIVLQMVALRTRAKSGVQAWGIAALVFGSLLAGVTSAVHFTILTVAGHPKFASLEVAPFLLSFRWPSVAYALDILAWDLFFPLAVVFAGLTLTGSGLEAAIRRLFFCSGALALAGIAGVFWGDMNLRNIGILGYAVVYPLATGLLTLLFFRERRLRVDA</sequence>
<comment type="caution">
    <text evidence="2">The sequence shown here is derived from an EMBL/GenBank/DDBJ whole genome shotgun (WGS) entry which is preliminary data.</text>
</comment>